<evidence type="ECO:0000313" key="2">
    <source>
        <dbReference type="EMBL" id="CCF82870.1"/>
    </source>
</evidence>
<feature type="chain" id="PRO_5003689412" description="Secreted protein" evidence="1">
    <location>
        <begin position="26"/>
        <end position="208"/>
    </location>
</feature>
<evidence type="ECO:0000256" key="1">
    <source>
        <dbReference type="SAM" id="SignalP"/>
    </source>
</evidence>
<sequence>MRKELTMKKLLIVLAILSLPVAVLAGHMATEAAQVDHFRREEATAAFSSTAGCIRTDVDVFAITGHDQHASNATNSLNDGHVTLNQFDTCKGREVLHAEGHTALGPSDFKTDRNLKSATLNTTVPLIEEDTGEKFDVTIHVTWNGNGGVKHDTARARVPRSLNTILTNIQGRTGAATGSVIRDGTNLTPEPSTFARLGNVLDNATSGT</sequence>
<organism evidence="2 3">
    <name type="scientific">Nitrolancea hollandica Lb</name>
    <dbReference type="NCBI Taxonomy" id="1129897"/>
    <lineage>
        <taxon>Bacteria</taxon>
        <taxon>Pseudomonadati</taxon>
        <taxon>Thermomicrobiota</taxon>
        <taxon>Thermomicrobia</taxon>
        <taxon>Sphaerobacterales</taxon>
        <taxon>Sphaerobacterineae</taxon>
        <taxon>Sphaerobacteraceae</taxon>
        <taxon>Nitrolancea</taxon>
    </lineage>
</organism>
<keyword evidence="3" id="KW-1185">Reference proteome</keyword>
<comment type="caution">
    <text evidence="2">The sequence shown here is derived from an EMBL/GenBank/DDBJ whole genome shotgun (WGS) entry which is preliminary data.</text>
</comment>
<reference evidence="2 3" key="1">
    <citation type="journal article" date="2012" name="ISME J.">
        <title>Nitrification expanded: discovery, physiology and genomics of a nitrite-oxidizing bacterium from the phylum Chloroflexi.</title>
        <authorList>
            <person name="Sorokin D.Y."/>
            <person name="Lucker S."/>
            <person name="Vejmelkova D."/>
            <person name="Kostrikina N.A."/>
            <person name="Kleerebezem R."/>
            <person name="Rijpstra W.I."/>
            <person name="Damste J.S."/>
            <person name="Le Paslier D."/>
            <person name="Muyzer G."/>
            <person name="Wagner M."/>
            <person name="van Loosdrecht M.C."/>
            <person name="Daims H."/>
        </authorList>
    </citation>
    <scope>NUCLEOTIDE SEQUENCE [LARGE SCALE GENOMIC DNA]</scope>
    <source>
        <strain evidence="3">none</strain>
    </source>
</reference>
<name>I4EDV8_9BACT</name>
<dbReference type="EMBL" id="CAGS01000072">
    <property type="protein sequence ID" value="CCF82870.1"/>
    <property type="molecule type" value="Genomic_DNA"/>
</dbReference>
<dbReference type="AlphaFoldDB" id="I4EDV8"/>
<feature type="signal peptide" evidence="1">
    <location>
        <begin position="1"/>
        <end position="25"/>
    </location>
</feature>
<accession>I4EDV8</accession>
<gene>
    <name evidence="2" type="ORF">NITHO_1630002</name>
</gene>
<keyword evidence="1" id="KW-0732">Signal</keyword>
<evidence type="ECO:0008006" key="4">
    <source>
        <dbReference type="Google" id="ProtNLM"/>
    </source>
</evidence>
<evidence type="ECO:0000313" key="3">
    <source>
        <dbReference type="Proteomes" id="UP000004221"/>
    </source>
</evidence>
<protein>
    <recommendedName>
        <fullName evidence="4">Secreted protein</fullName>
    </recommendedName>
</protein>
<dbReference type="Proteomes" id="UP000004221">
    <property type="component" value="Unassembled WGS sequence"/>
</dbReference>
<proteinExistence type="predicted"/>